<comment type="caution">
    <text evidence="9">The sequence shown here is derived from an EMBL/GenBank/DDBJ whole genome shotgun (WGS) entry which is preliminary data.</text>
</comment>
<sequence length="219" mass="24659">MTFTNQNITKLFVVDDHSLIFDGLRGFLSSYPEYEFVGFVENGLSVYDKCLKLKPDLVFIDLKLPGMSGLDVIRQLRQRWPKMMIIVLTASVDEKSAREALDSGANGYVIKNSPKNTLLAAIKCVARGKIFLDPSLNAKQVEALKDVSDGDIPLLTPREKQVLKLICEGLRNRDIAEKLVISLKTVETHRMNLMQKLDAHNVANLIQWSQRMGMNSLSH</sequence>
<proteinExistence type="predicted"/>
<feature type="domain" description="Response regulatory" evidence="8">
    <location>
        <begin position="10"/>
        <end position="126"/>
    </location>
</feature>
<evidence type="ECO:0000256" key="5">
    <source>
        <dbReference type="ARBA" id="ARBA00023163"/>
    </source>
</evidence>
<keyword evidence="5" id="KW-0804">Transcription</keyword>
<keyword evidence="1 6" id="KW-0597">Phosphoprotein</keyword>
<protein>
    <submittedName>
        <fullName evidence="9">Two component system response regulator</fullName>
    </submittedName>
</protein>
<dbReference type="PANTHER" id="PTHR43214:SF3">
    <property type="entry name" value="RESPONSE REGULATOR UVRY"/>
    <property type="match status" value="1"/>
</dbReference>
<dbReference type="SUPFAM" id="SSF52172">
    <property type="entry name" value="CheY-like"/>
    <property type="match status" value="1"/>
</dbReference>
<dbReference type="SUPFAM" id="SSF46894">
    <property type="entry name" value="C-terminal effector domain of the bipartite response regulators"/>
    <property type="match status" value="1"/>
</dbReference>
<evidence type="ECO:0000256" key="1">
    <source>
        <dbReference type="ARBA" id="ARBA00022553"/>
    </source>
</evidence>
<dbReference type="RefSeq" id="WP_248938993.1">
    <property type="nucleotide sequence ID" value="NZ_JAKIKS010000010.1"/>
</dbReference>
<keyword evidence="4" id="KW-0238">DNA-binding</keyword>
<dbReference type="InterPro" id="IPR016032">
    <property type="entry name" value="Sig_transdc_resp-reg_C-effctor"/>
</dbReference>
<dbReference type="InterPro" id="IPR000792">
    <property type="entry name" value="Tscrpt_reg_LuxR_C"/>
</dbReference>
<dbReference type="InterPro" id="IPR039420">
    <property type="entry name" value="WalR-like"/>
</dbReference>
<evidence type="ECO:0000256" key="6">
    <source>
        <dbReference type="PROSITE-ProRule" id="PRU00169"/>
    </source>
</evidence>
<organism evidence="9 10">
    <name type="scientific">Shewanella surugensis</name>
    <dbReference type="NCBI Taxonomy" id="212020"/>
    <lineage>
        <taxon>Bacteria</taxon>
        <taxon>Pseudomonadati</taxon>
        <taxon>Pseudomonadota</taxon>
        <taxon>Gammaproteobacteria</taxon>
        <taxon>Alteromonadales</taxon>
        <taxon>Shewanellaceae</taxon>
        <taxon>Shewanella</taxon>
    </lineage>
</organism>
<dbReference type="Pfam" id="PF00072">
    <property type="entry name" value="Response_reg"/>
    <property type="match status" value="1"/>
</dbReference>
<evidence type="ECO:0000259" key="7">
    <source>
        <dbReference type="PROSITE" id="PS50043"/>
    </source>
</evidence>
<evidence type="ECO:0000256" key="4">
    <source>
        <dbReference type="ARBA" id="ARBA00023125"/>
    </source>
</evidence>
<dbReference type="PROSITE" id="PS50110">
    <property type="entry name" value="RESPONSE_REGULATORY"/>
    <property type="match status" value="1"/>
</dbReference>
<name>A0ABT0L7N9_9GAMM</name>
<accession>A0ABT0L7N9</accession>
<dbReference type="SMART" id="SM00448">
    <property type="entry name" value="REC"/>
    <property type="match status" value="1"/>
</dbReference>
<dbReference type="PRINTS" id="PR00038">
    <property type="entry name" value="HTHLUXR"/>
</dbReference>
<evidence type="ECO:0000313" key="9">
    <source>
        <dbReference type="EMBL" id="MCL1123707.1"/>
    </source>
</evidence>
<dbReference type="SMART" id="SM00421">
    <property type="entry name" value="HTH_LUXR"/>
    <property type="match status" value="1"/>
</dbReference>
<dbReference type="CDD" id="cd06170">
    <property type="entry name" value="LuxR_C_like"/>
    <property type="match status" value="1"/>
</dbReference>
<evidence type="ECO:0000259" key="8">
    <source>
        <dbReference type="PROSITE" id="PS50110"/>
    </source>
</evidence>
<gene>
    <name evidence="9" type="ORF">L2764_04195</name>
</gene>
<dbReference type="Pfam" id="PF00196">
    <property type="entry name" value="GerE"/>
    <property type="match status" value="1"/>
</dbReference>
<dbReference type="NCBIfam" id="NF011896">
    <property type="entry name" value="PRK15369.1"/>
    <property type="match status" value="1"/>
</dbReference>
<evidence type="ECO:0000256" key="2">
    <source>
        <dbReference type="ARBA" id="ARBA00023012"/>
    </source>
</evidence>
<dbReference type="PROSITE" id="PS50043">
    <property type="entry name" value="HTH_LUXR_2"/>
    <property type="match status" value="1"/>
</dbReference>
<dbReference type="InterPro" id="IPR058245">
    <property type="entry name" value="NreC/VraR/RcsB-like_REC"/>
</dbReference>
<dbReference type="EMBL" id="JAKIKS010000010">
    <property type="protein sequence ID" value="MCL1123707.1"/>
    <property type="molecule type" value="Genomic_DNA"/>
</dbReference>
<dbReference type="InterPro" id="IPR001789">
    <property type="entry name" value="Sig_transdc_resp-reg_receiver"/>
</dbReference>
<evidence type="ECO:0000313" key="10">
    <source>
        <dbReference type="Proteomes" id="UP001203423"/>
    </source>
</evidence>
<dbReference type="Proteomes" id="UP001203423">
    <property type="component" value="Unassembled WGS sequence"/>
</dbReference>
<keyword evidence="10" id="KW-1185">Reference proteome</keyword>
<dbReference type="PROSITE" id="PS00622">
    <property type="entry name" value="HTH_LUXR_1"/>
    <property type="match status" value="1"/>
</dbReference>
<dbReference type="InterPro" id="IPR011006">
    <property type="entry name" value="CheY-like_superfamily"/>
</dbReference>
<evidence type="ECO:0000256" key="3">
    <source>
        <dbReference type="ARBA" id="ARBA00023015"/>
    </source>
</evidence>
<feature type="domain" description="HTH luxR-type" evidence="7">
    <location>
        <begin position="148"/>
        <end position="213"/>
    </location>
</feature>
<keyword evidence="3" id="KW-0805">Transcription regulation</keyword>
<dbReference type="Gene3D" id="3.40.50.2300">
    <property type="match status" value="1"/>
</dbReference>
<dbReference type="PANTHER" id="PTHR43214">
    <property type="entry name" value="TWO-COMPONENT RESPONSE REGULATOR"/>
    <property type="match status" value="1"/>
</dbReference>
<keyword evidence="2" id="KW-0902">Two-component regulatory system</keyword>
<feature type="modified residue" description="4-aspartylphosphate" evidence="6">
    <location>
        <position position="61"/>
    </location>
</feature>
<dbReference type="CDD" id="cd17535">
    <property type="entry name" value="REC_NarL-like"/>
    <property type="match status" value="1"/>
</dbReference>
<reference evidence="9 10" key="1">
    <citation type="submission" date="2022-01" db="EMBL/GenBank/DDBJ databases">
        <title>Whole genome-based taxonomy of the Shewanellaceae.</title>
        <authorList>
            <person name="Martin-Rodriguez A.J."/>
        </authorList>
    </citation>
    <scope>NUCLEOTIDE SEQUENCE [LARGE SCALE GENOMIC DNA]</scope>
    <source>
        <strain evidence="9 10">DSM 17177</strain>
    </source>
</reference>